<evidence type="ECO:0000256" key="1">
    <source>
        <dbReference type="SAM" id="MobiDB-lite"/>
    </source>
</evidence>
<feature type="compositionally biased region" description="Acidic residues" evidence="1">
    <location>
        <begin position="320"/>
        <end position="335"/>
    </location>
</feature>
<reference evidence="4" key="1">
    <citation type="submission" date="2017-01" db="EMBL/GenBank/DDBJ databases">
        <title>Comparative genomics of anhydrobiosis in the tardigrade Hypsibius dujardini.</title>
        <authorList>
            <person name="Yoshida Y."/>
            <person name="Koutsovoulos G."/>
            <person name="Laetsch D."/>
            <person name="Stevens L."/>
            <person name="Kumar S."/>
            <person name="Horikawa D."/>
            <person name="Ishino K."/>
            <person name="Komine S."/>
            <person name="Tomita M."/>
            <person name="Blaxter M."/>
            <person name="Arakawa K."/>
        </authorList>
    </citation>
    <scope>NUCLEOTIDE SEQUENCE [LARGE SCALE GENOMIC DNA]</scope>
    <source>
        <strain evidence="4">Z151</strain>
    </source>
</reference>
<dbReference type="Gene3D" id="1.25.40.90">
    <property type="match status" value="1"/>
</dbReference>
<dbReference type="InterPro" id="IPR008942">
    <property type="entry name" value="ENTH_VHS"/>
</dbReference>
<feature type="region of interest" description="Disordered" evidence="1">
    <location>
        <begin position="894"/>
        <end position="918"/>
    </location>
</feature>
<keyword evidence="4" id="KW-1185">Reference proteome</keyword>
<feature type="region of interest" description="Disordered" evidence="1">
    <location>
        <begin position="396"/>
        <end position="520"/>
    </location>
</feature>
<dbReference type="EMBL" id="MTYJ01000100">
    <property type="protein sequence ID" value="OQV14697.1"/>
    <property type="molecule type" value="Genomic_DNA"/>
</dbReference>
<accession>A0A1W0WHN4</accession>
<sequence>MSSSSHRPPPTVLLTPEQYEPFGERECLDKLHKVGRTTVSIRLLAAWIFHHRAHLPKFVKLWIAEFKRASPSRRLNLYYVAHETLALCKKKKYDKGFSCFQSVLREATVYSRDKECKIGVRKVFNIFADASFFPDEFLHNLRTDLERGKSSSNYNKVVLAEFDPAVIESINTVMEEFRHPGLDKLEERYAESGVASALEAGPDVITNIKEHAVGKERLQKFDHAFTVMAELADARDQDLKHEYDLLNQLELLRVYYSTTTKEADRVIVAYRNYEFAAQKGMQALEKAQNLLSIPLPGSVPRPVTVAEIVGLKSGSAAENETIDMDMDMSDDEENVGCDPGKKNIESVQPSIPPSNRSFEQETPSQHPPPPPPQFPPTNAAPAISFEAILSNFSTPRQQQFPIPAPGLPFPLHPHQQQPHLSQQQNPNQMHFHANNTFPSGPVNPQQHPQQRPPLLSPNGNFRPAFDFHSGPSQQQQPQHPFSSQAGEQQQQQRLFSQPPQFQRPPQPSHFDQQSNRYSGPPVFEQQQHLQDGARFRFEGGNNNVHENGGPPQPRVSGFDNGRHHALPGANNYRPRFENDSRPFHNAEGNQLVGPRPAGPPPGHLDHRESFPRHPYHQQNHGGPPNQMGTWFSAPSSVLTVLTPIKEAVAAPPLAVSTAASSPDTSPHIHPLPHSPFPNNNNNSNNDRIASPNFDVDNFDDIIEEDDSQEEEYVENVSAEPEAVYPSHGQDRPPLLPDRPERPPLLQFSTPPGSFRPQYELRPHFDYGEPYRPPSLPRNNFRPPFRHQSSNQSMAPRHDFLMPLLQSPPAMQHNGGGGHFDPFASPTRFNNGVPFRSPEFFDDRMNLPRREERLPKMAAVTGSNTIPVAYNPALTAGSGTDETLTQRLQRLAQSQAGSTNIVLTSPSGGDNGNGFQGRR</sequence>
<feature type="compositionally biased region" description="Pro residues" evidence="1">
    <location>
        <begin position="402"/>
        <end position="411"/>
    </location>
</feature>
<feature type="region of interest" description="Disordered" evidence="1">
    <location>
        <begin position="319"/>
        <end position="379"/>
    </location>
</feature>
<protein>
    <submittedName>
        <fullName evidence="3">Regulation of nuclear pre-mRNA domain-containing protein 2</fullName>
    </submittedName>
</protein>
<gene>
    <name evidence="3" type="ORF">BV898_11072</name>
</gene>
<feature type="compositionally biased region" description="Polar residues" evidence="1">
    <location>
        <begin position="616"/>
        <end position="630"/>
    </location>
</feature>
<feature type="compositionally biased region" description="Low complexity" evidence="1">
    <location>
        <begin position="467"/>
        <end position="500"/>
    </location>
</feature>
<comment type="caution">
    <text evidence="3">The sequence shown here is derived from an EMBL/GenBank/DDBJ whole genome shotgun (WGS) entry which is preliminary data.</text>
</comment>
<feature type="compositionally biased region" description="Gly residues" evidence="1">
    <location>
        <begin position="908"/>
        <end position="918"/>
    </location>
</feature>
<feature type="compositionally biased region" description="Polar residues" evidence="1">
    <location>
        <begin position="345"/>
        <end position="364"/>
    </location>
</feature>
<feature type="domain" description="CID" evidence="2">
    <location>
        <begin position="19"/>
        <end position="149"/>
    </location>
</feature>
<name>A0A1W0WHN4_HYPEX</name>
<feature type="region of interest" description="Disordered" evidence="1">
    <location>
        <begin position="656"/>
        <end position="694"/>
    </location>
</feature>
<feature type="region of interest" description="Disordered" evidence="1">
    <location>
        <begin position="581"/>
        <end position="630"/>
    </location>
</feature>
<dbReference type="AlphaFoldDB" id="A0A1W0WHN4"/>
<dbReference type="SMART" id="SM00582">
    <property type="entry name" value="RPR"/>
    <property type="match status" value="1"/>
</dbReference>
<feature type="compositionally biased region" description="Polar residues" evidence="1">
    <location>
        <begin position="894"/>
        <end position="907"/>
    </location>
</feature>
<dbReference type="Proteomes" id="UP000192578">
    <property type="component" value="Unassembled WGS sequence"/>
</dbReference>
<dbReference type="PROSITE" id="PS51391">
    <property type="entry name" value="CID"/>
    <property type="match status" value="1"/>
</dbReference>
<evidence type="ECO:0000313" key="3">
    <source>
        <dbReference type="EMBL" id="OQV14697.1"/>
    </source>
</evidence>
<dbReference type="InterPro" id="IPR006569">
    <property type="entry name" value="CID_dom"/>
</dbReference>
<organism evidence="3 4">
    <name type="scientific">Hypsibius exemplaris</name>
    <name type="common">Freshwater tardigrade</name>
    <dbReference type="NCBI Taxonomy" id="2072580"/>
    <lineage>
        <taxon>Eukaryota</taxon>
        <taxon>Metazoa</taxon>
        <taxon>Ecdysozoa</taxon>
        <taxon>Tardigrada</taxon>
        <taxon>Eutardigrada</taxon>
        <taxon>Parachela</taxon>
        <taxon>Hypsibioidea</taxon>
        <taxon>Hypsibiidae</taxon>
        <taxon>Hypsibius</taxon>
    </lineage>
</organism>
<feature type="compositionally biased region" description="Pro residues" evidence="1">
    <location>
        <begin position="365"/>
        <end position="375"/>
    </location>
</feature>
<evidence type="ECO:0000313" key="4">
    <source>
        <dbReference type="Proteomes" id="UP000192578"/>
    </source>
</evidence>
<dbReference type="OrthoDB" id="10069473at2759"/>
<dbReference type="Pfam" id="PF04818">
    <property type="entry name" value="CID"/>
    <property type="match status" value="1"/>
</dbReference>
<evidence type="ECO:0000259" key="2">
    <source>
        <dbReference type="PROSITE" id="PS51391"/>
    </source>
</evidence>
<feature type="compositionally biased region" description="Low complexity" evidence="1">
    <location>
        <begin position="412"/>
        <end position="428"/>
    </location>
</feature>
<feature type="region of interest" description="Disordered" evidence="1">
    <location>
        <begin position="706"/>
        <end position="739"/>
    </location>
</feature>
<proteinExistence type="predicted"/>